<keyword evidence="7" id="KW-1185">Reference proteome</keyword>
<dbReference type="Pfam" id="PF00296">
    <property type="entry name" value="Bac_luciferase"/>
    <property type="match status" value="1"/>
</dbReference>
<dbReference type="InterPro" id="IPR011251">
    <property type="entry name" value="Luciferase-like_dom"/>
</dbReference>
<protein>
    <submittedName>
        <fullName evidence="6">LLM class F420-dependent oxidoreductase</fullName>
        <ecNumber evidence="6">1.-.-.-</ecNumber>
    </submittedName>
</protein>
<keyword evidence="3 6" id="KW-0560">Oxidoreductase</keyword>
<evidence type="ECO:0000256" key="1">
    <source>
        <dbReference type="ARBA" id="ARBA00022630"/>
    </source>
</evidence>
<keyword evidence="2" id="KW-0288">FMN</keyword>
<keyword evidence="1" id="KW-0285">Flavoprotein</keyword>
<dbReference type="SUPFAM" id="SSF51679">
    <property type="entry name" value="Bacterial luciferase-like"/>
    <property type="match status" value="1"/>
</dbReference>
<dbReference type="Gene3D" id="3.20.20.30">
    <property type="entry name" value="Luciferase-like domain"/>
    <property type="match status" value="1"/>
</dbReference>
<keyword evidence="4" id="KW-0503">Monooxygenase</keyword>
<evidence type="ECO:0000256" key="3">
    <source>
        <dbReference type="ARBA" id="ARBA00023002"/>
    </source>
</evidence>
<dbReference type="PANTHER" id="PTHR42847">
    <property type="entry name" value="ALKANESULFONATE MONOOXYGENASE"/>
    <property type="match status" value="1"/>
</dbReference>
<sequence>MELGIHFVNFNLPGGPQTLGPTMAATARAAEQGGATMFTLADHLFQMDNLMAAEDPFLEGYTSMGFLAGQTEKIGLTMLVTGVTYRYPGVLAKTVTTLDVLSQGRSMLGIGAAWYEREHAGLGIPFPPIGQRFEMLEETLQICEQMWSDNNGPFEGTHYRLAETLCAPQPIRQPRPPILIGGAGENKTLRLVAQYADVWNISLAAGPPDETRHKLDVLNRHCDDVGRDPADIRKTLGILVDPLADVDGFVSTAAQYAALGFDLVNVIPLPHITDPAGFVSRLGDEVVPKLAAVSDNQVGSARR</sequence>
<organism evidence="6 7">
    <name type="scientific">Nocardia jiangxiensis</name>
    <dbReference type="NCBI Taxonomy" id="282685"/>
    <lineage>
        <taxon>Bacteria</taxon>
        <taxon>Bacillati</taxon>
        <taxon>Actinomycetota</taxon>
        <taxon>Actinomycetes</taxon>
        <taxon>Mycobacteriales</taxon>
        <taxon>Nocardiaceae</taxon>
        <taxon>Nocardia</taxon>
    </lineage>
</organism>
<reference evidence="6 7" key="1">
    <citation type="submission" date="2024-10" db="EMBL/GenBank/DDBJ databases">
        <title>The Natural Products Discovery Center: Release of the First 8490 Sequenced Strains for Exploring Actinobacteria Biosynthetic Diversity.</title>
        <authorList>
            <person name="Kalkreuter E."/>
            <person name="Kautsar S.A."/>
            <person name="Yang D."/>
            <person name="Bader C.D."/>
            <person name="Teijaro C.N."/>
            <person name="Fluegel L."/>
            <person name="Davis C.M."/>
            <person name="Simpson J.R."/>
            <person name="Lauterbach L."/>
            <person name="Steele A.D."/>
            <person name="Gui C."/>
            <person name="Meng S."/>
            <person name="Li G."/>
            <person name="Viehrig K."/>
            <person name="Ye F."/>
            <person name="Su P."/>
            <person name="Kiefer A.F."/>
            <person name="Nichols A."/>
            <person name="Cepeda A.J."/>
            <person name="Yan W."/>
            <person name="Fan B."/>
            <person name="Jiang Y."/>
            <person name="Adhikari A."/>
            <person name="Zheng C.-J."/>
            <person name="Schuster L."/>
            <person name="Cowan T.M."/>
            <person name="Smanski M.J."/>
            <person name="Chevrette M.G."/>
            <person name="De Carvalho L.P.S."/>
            <person name="Shen B."/>
        </authorList>
    </citation>
    <scope>NUCLEOTIDE SEQUENCE [LARGE SCALE GENOMIC DNA]</scope>
    <source>
        <strain evidence="6 7">NPDC002593</strain>
    </source>
</reference>
<evidence type="ECO:0000313" key="6">
    <source>
        <dbReference type="EMBL" id="MFF3573774.1"/>
    </source>
</evidence>
<evidence type="ECO:0000313" key="7">
    <source>
        <dbReference type="Proteomes" id="UP001601992"/>
    </source>
</evidence>
<gene>
    <name evidence="6" type="ORF">ACFYXQ_39065</name>
</gene>
<accession>A0ABW6SC20</accession>
<dbReference type="InterPro" id="IPR050172">
    <property type="entry name" value="SsuD_RutA_monooxygenase"/>
</dbReference>
<dbReference type="RefSeq" id="WP_387406551.1">
    <property type="nucleotide sequence ID" value="NZ_JBIAQY010000021.1"/>
</dbReference>
<proteinExistence type="predicted"/>
<dbReference type="Proteomes" id="UP001601992">
    <property type="component" value="Unassembled WGS sequence"/>
</dbReference>
<dbReference type="PANTHER" id="PTHR42847:SF8">
    <property type="entry name" value="CONSERVED PROTEIN"/>
    <property type="match status" value="1"/>
</dbReference>
<dbReference type="NCBIfam" id="TIGR03560">
    <property type="entry name" value="F420_Rv1855c"/>
    <property type="match status" value="1"/>
</dbReference>
<dbReference type="InterPro" id="IPR019952">
    <property type="entry name" value="F420_OxRdatse_Rv1855c_pred"/>
</dbReference>
<dbReference type="EMBL" id="JBIAQY010000021">
    <property type="protein sequence ID" value="MFF3573774.1"/>
    <property type="molecule type" value="Genomic_DNA"/>
</dbReference>
<evidence type="ECO:0000259" key="5">
    <source>
        <dbReference type="Pfam" id="PF00296"/>
    </source>
</evidence>
<evidence type="ECO:0000256" key="4">
    <source>
        <dbReference type="ARBA" id="ARBA00023033"/>
    </source>
</evidence>
<dbReference type="GO" id="GO:0016491">
    <property type="term" value="F:oxidoreductase activity"/>
    <property type="evidence" value="ECO:0007669"/>
    <property type="project" value="UniProtKB-KW"/>
</dbReference>
<evidence type="ECO:0000256" key="2">
    <source>
        <dbReference type="ARBA" id="ARBA00022643"/>
    </source>
</evidence>
<feature type="domain" description="Luciferase-like" evidence="5">
    <location>
        <begin position="21"/>
        <end position="240"/>
    </location>
</feature>
<name>A0ABW6SC20_9NOCA</name>
<dbReference type="EC" id="1.-.-.-" evidence="6"/>
<dbReference type="InterPro" id="IPR036661">
    <property type="entry name" value="Luciferase-like_sf"/>
</dbReference>
<comment type="caution">
    <text evidence="6">The sequence shown here is derived from an EMBL/GenBank/DDBJ whole genome shotgun (WGS) entry which is preliminary data.</text>
</comment>